<dbReference type="EMBL" id="JANSLM010000025">
    <property type="protein sequence ID" value="MDT8843496.1"/>
    <property type="molecule type" value="Genomic_DNA"/>
</dbReference>
<accession>A0AAP5QFZ1</accession>
<evidence type="ECO:0000313" key="5">
    <source>
        <dbReference type="Proteomes" id="UP001246473"/>
    </source>
</evidence>
<dbReference type="EMBL" id="CP010025">
    <property type="protein sequence ID" value="AJZ57123.1"/>
    <property type="molecule type" value="Genomic_DNA"/>
</dbReference>
<name>A0AAP5QFZ1_9BURK</name>
<dbReference type="PANTHER" id="PTHR35525">
    <property type="entry name" value="BLL6575 PROTEIN"/>
    <property type="match status" value="1"/>
</dbReference>
<reference evidence="2 4" key="1">
    <citation type="journal article" date="2015" name="Genome Announc.">
        <title>Complete genome sequences for 59 burkholderia isolates, both pathogenic and near neighbor.</title>
        <authorList>
            <person name="Johnson S.L."/>
            <person name="Bishop-Lilly K.A."/>
            <person name="Ladner J.T."/>
            <person name="Daligault H.E."/>
            <person name="Davenport K.W."/>
            <person name="Jaissle J."/>
            <person name="Frey K.G."/>
            <person name="Koroleva G.I."/>
            <person name="Bruce D.C."/>
            <person name="Coyne S.R."/>
            <person name="Broomall S.M."/>
            <person name="Li P.E."/>
            <person name="Teshima H."/>
            <person name="Gibbons H.S."/>
            <person name="Palacios G.F."/>
            <person name="Rosenzweig C.N."/>
            <person name="Redden C.L."/>
            <person name="Xu Y."/>
            <person name="Minogue T.D."/>
            <person name="Chain P.S."/>
        </authorList>
    </citation>
    <scope>NUCLEOTIDE SEQUENCE [LARGE SCALE GENOMIC DNA]</scope>
    <source>
        <strain evidence="2 4">ATCC BAA-463</strain>
    </source>
</reference>
<dbReference type="SUPFAM" id="SSF160904">
    <property type="entry name" value="Jann2411-like"/>
    <property type="match status" value="1"/>
</dbReference>
<evidence type="ECO:0000313" key="4">
    <source>
        <dbReference type="Proteomes" id="UP000032614"/>
    </source>
</evidence>
<feature type="domain" description="Zinc finger CGNR" evidence="1">
    <location>
        <begin position="161"/>
        <end position="200"/>
    </location>
</feature>
<dbReference type="PANTHER" id="PTHR35525:SF3">
    <property type="entry name" value="BLL6575 PROTEIN"/>
    <property type="match status" value="1"/>
</dbReference>
<protein>
    <submittedName>
        <fullName evidence="3">CGNR zinc finger domain-containing protein</fullName>
    </submittedName>
</protein>
<dbReference type="RefSeq" id="WP_046565313.1">
    <property type="nucleotide sequence ID" value="NZ_CP010025.1"/>
</dbReference>
<evidence type="ECO:0000313" key="2">
    <source>
        <dbReference type="EMBL" id="AJZ57123.1"/>
    </source>
</evidence>
<reference evidence="3" key="2">
    <citation type="submission" date="2022-08" db="EMBL/GenBank/DDBJ databases">
        <authorList>
            <person name="Kim S.-J."/>
        </authorList>
    </citation>
    <scope>NUCLEOTIDE SEQUENCE</scope>
    <source>
        <strain evidence="3">KJ</strain>
    </source>
</reference>
<dbReference type="AlphaFoldDB" id="A0AAP5QFZ1"/>
<dbReference type="Proteomes" id="UP000032614">
    <property type="component" value="Chromosome 3"/>
</dbReference>
<proteinExistence type="predicted"/>
<dbReference type="Gene3D" id="1.10.3300.10">
    <property type="entry name" value="Jann2411-like domain"/>
    <property type="match status" value="1"/>
</dbReference>
<dbReference type="InterPro" id="IPR023286">
    <property type="entry name" value="ABATE_dom_sf"/>
</dbReference>
<sequence length="205" mass="23332">MENLTPRARRFLIPAQPEGLSVDFVNTRYWRGTDAPTETFSTIEDVLAWCRDSAGIPASMIDAFRARHLRDEETALAGAIALRETLYRLYLANVERAEPDKRDLTALREYLNGAAPRSELSRVDGRYEWGVDGQHFDLTSLLSPVLWSAMELLGGARLSKLKRCANDECKWLFVDDSKNGSRRWCSMSSCGNRAKAHRHYYSKLD</sequence>
<dbReference type="GeneID" id="66513987"/>
<dbReference type="Proteomes" id="UP001246473">
    <property type="component" value="Unassembled WGS sequence"/>
</dbReference>
<evidence type="ECO:0000313" key="3">
    <source>
        <dbReference type="EMBL" id="MDT8843496.1"/>
    </source>
</evidence>
<dbReference type="KEGG" id="bfn:OI25_7746"/>
<dbReference type="InterPro" id="IPR021005">
    <property type="entry name" value="Znf_CGNR"/>
</dbReference>
<dbReference type="Pfam" id="PF07336">
    <property type="entry name" value="ABATE"/>
    <property type="match status" value="1"/>
</dbReference>
<organism evidence="3 5">
    <name type="scientific">Paraburkholderia fungorum</name>
    <dbReference type="NCBI Taxonomy" id="134537"/>
    <lineage>
        <taxon>Bacteria</taxon>
        <taxon>Pseudomonadati</taxon>
        <taxon>Pseudomonadota</taxon>
        <taxon>Betaproteobacteria</taxon>
        <taxon>Burkholderiales</taxon>
        <taxon>Burkholderiaceae</taxon>
        <taxon>Paraburkholderia</taxon>
    </lineage>
</organism>
<gene>
    <name evidence="2" type="ORF">OI25_7746</name>
    <name evidence="3" type="ORF">ParKJ_39435</name>
</gene>
<dbReference type="Pfam" id="PF11706">
    <property type="entry name" value="zf-CGNR"/>
    <property type="match status" value="1"/>
</dbReference>
<dbReference type="InterPro" id="IPR010852">
    <property type="entry name" value="ABATE"/>
</dbReference>
<evidence type="ECO:0000259" key="1">
    <source>
        <dbReference type="Pfam" id="PF11706"/>
    </source>
</evidence>